<evidence type="ECO:0000256" key="3">
    <source>
        <dbReference type="ARBA" id="ARBA00022692"/>
    </source>
</evidence>
<proteinExistence type="predicted"/>
<dbReference type="PANTHER" id="PTHR42770">
    <property type="entry name" value="AMINO ACID TRANSPORTER-RELATED"/>
    <property type="match status" value="1"/>
</dbReference>
<name>A0A5E4PEM3_9COXI</name>
<dbReference type="RefSeq" id="WP_197737263.1">
    <property type="nucleotide sequence ID" value="NZ_LR699119.1"/>
</dbReference>
<feature type="transmembrane region" description="Helical" evidence="6">
    <location>
        <begin position="325"/>
        <end position="343"/>
    </location>
</feature>
<protein>
    <submittedName>
        <fullName evidence="7">Putative amino acid permease YhdG</fullName>
    </submittedName>
</protein>
<feature type="transmembrane region" description="Helical" evidence="6">
    <location>
        <begin position="89"/>
        <end position="107"/>
    </location>
</feature>
<evidence type="ECO:0000256" key="1">
    <source>
        <dbReference type="ARBA" id="ARBA00004651"/>
    </source>
</evidence>
<feature type="transmembrane region" description="Helical" evidence="6">
    <location>
        <begin position="409"/>
        <end position="430"/>
    </location>
</feature>
<feature type="transmembrane region" description="Helical" evidence="6">
    <location>
        <begin position="349"/>
        <end position="371"/>
    </location>
</feature>
<feature type="transmembrane region" description="Helical" evidence="6">
    <location>
        <begin position="277"/>
        <end position="304"/>
    </location>
</feature>
<dbReference type="EMBL" id="LR699119">
    <property type="protein sequence ID" value="VVC74801.1"/>
    <property type="molecule type" value="Genomic_DNA"/>
</dbReference>
<sequence>MNSKVHSGLIRALGLGALIIYGVGDILGAGIYALVGKIAGHAGPLTWLSFAIAMAIVFLTALSYSELGSRIPRSGGVSVYVQEAFDRKWLSICVGLLLFSATVFSMSTLSQAFAGYIKGIGFNLPNWLDVFGFFVILLIINVRGIKQSSVANIISTTIEVSGLFIVLGCGFWYLFKSEHQAIAMSSEAMPGMVDIFQGAALAFFAFTGFEDIANVAEEVKQPERNIPRAILSSLGIAGVLYLTVSWAATAIIPGNVLNQSEAPLLDVVRKSYPAMPIYIFSLIAIFAVFNTTLLNYITASRLLYGMSESRLLPKFLQTVHGKYHTPYIAILLIFPLVLGLGLVGTLKELASSTSAIVLVVFSFSNIALIKIKLAKKKIDAKTFQIPMIIPWLAVILNVIAISFLPFRSLIPAAIFICVGLIISWVSIKFFPT</sequence>
<keyword evidence="5 6" id="KW-0472">Membrane</keyword>
<dbReference type="Proteomes" id="UP000324194">
    <property type="component" value="Chromosome 1"/>
</dbReference>
<feature type="transmembrane region" description="Helical" evidence="6">
    <location>
        <begin position="127"/>
        <end position="145"/>
    </location>
</feature>
<dbReference type="Gene3D" id="1.20.1740.10">
    <property type="entry name" value="Amino acid/polyamine transporter I"/>
    <property type="match status" value="1"/>
</dbReference>
<dbReference type="PIRSF" id="PIRSF006060">
    <property type="entry name" value="AA_transporter"/>
    <property type="match status" value="1"/>
</dbReference>
<evidence type="ECO:0000256" key="4">
    <source>
        <dbReference type="ARBA" id="ARBA00022989"/>
    </source>
</evidence>
<dbReference type="AlphaFoldDB" id="A0A5E4PEM3"/>
<dbReference type="Pfam" id="PF13520">
    <property type="entry name" value="AA_permease_2"/>
    <property type="match status" value="1"/>
</dbReference>
<evidence type="ECO:0000313" key="7">
    <source>
        <dbReference type="EMBL" id="VVC74801.1"/>
    </source>
</evidence>
<keyword evidence="8" id="KW-1185">Reference proteome</keyword>
<dbReference type="KEGG" id="asip:AQUSIP_00730"/>
<feature type="transmembrane region" description="Helical" evidence="6">
    <location>
        <begin position="12"/>
        <end position="35"/>
    </location>
</feature>
<dbReference type="InterPro" id="IPR002293">
    <property type="entry name" value="AA/rel_permease1"/>
</dbReference>
<keyword evidence="3 6" id="KW-0812">Transmembrane</keyword>
<dbReference type="GO" id="GO:0005886">
    <property type="term" value="C:plasma membrane"/>
    <property type="evidence" value="ECO:0007669"/>
    <property type="project" value="UniProtKB-SubCell"/>
</dbReference>
<reference evidence="7 8" key="1">
    <citation type="submission" date="2019-08" db="EMBL/GenBank/DDBJ databases">
        <authorList>
            <person name="Guy L."/>
        </authorList>
    </citation>
    <scope>NUCLEOTIDE SEQUENCE [LARGE SCALE GENOMIC DNA]</scope>
    <source>
        <strain evidence="7 8">SGT-108</strain>
    </source>
</reference>
<feature type="transmembrane region" description="Helical" evidence="6">
    <location>
        <begin position="234"/>
        <end position="257"/>
    </location>
</feature>
<feature type="transmembrane region" description="Helical" evidence="6">
    <location>
        <begin position="47"/>
        <end position="68"/>
    </location>
</feature>
<organism evidence="7 8">
    <name type="scientific">Aquicella siphonis</name>
    <dbReference type="NCBI Taxonomy" id="254247"/>
    <lineage>
        <taxon>Bacteria</taxon>
        <taxon>Pseudomonadati</taxon>
        <taxon>Pseudomonadota</taxon>
        <taxon>Gammaproteobacteria</taxon>
        <taxon>Legionellales</taxon>
        <taxon>Coxiellaceae</taxon>
        <taxon>Aquicella</taxon>
    </lineage>
</organism>
<accession>A0A5E4PEM3</accession>
<evidence type="ECO:0000313" key="8">
    <source>
        <dbReference type="Proteomes" id="UP000324194"/>
    </source>
</evidence>
<evidence type="ECO:0000256" key="2">
    <source>
        <dbReference type="ARBA" id="ARBA00022475"/>
    </source>
</evidence>
<evidence type="ECO:0000256" key="5">
    <source>
        <dbReference type="ARBA" id="ARBA00023136"/>
    </source>
</evidence>
<keyword evidence="4 6" id="KW-1133">Transmembrane helix</keyword>
<feature type="transmembrane region" description="Helical" evidence="6">
    <location>
        <begin position="157"/>
        <end position="175"/>
    </location>
</feature>
<dbReference type="InterPro" id="IPR050367">
    <property type="entry name" value="APC_superfamily"/>
</dbReference>
<dbReference type="PANTHER" id="PTHR42770:SF7">
    <property type="entry name" value="MEMBRANE PROTEIN"/>
    <property type="match status" value="1"/>
</dbReference>
<gene>
    <name evidence="7" type="primary">yhdG_1</name>
    <name evidence="7" type="ORF">AQUSIP_00730</name>
</gene>
<feature type="transmembrane region" description="Helical" evidence="6">
    <location>
        <begin position="195"/>
        <end position="213"/>
    </location>
</feature>
<evidence type="ECO:0000256" key="6">
    <source>
        <dbReference type="SAM" id="Phobius"/>
    </source>
</evidence>
<keyword evidence="2" id="KW-1003">Cell membrane</keyword>
<dbReference type="GO" id="GO:0022857">
    <property type="term" value="F:transmembrane transporter activity"/>
    <property type="evidence" value="ECO:0007669"/>
    <property type="project" value="InterPro"/>
</dbReference>
<comment type="subcellular location">
    <subcellularLocation>
        <location evidence="1">Cell membrane</location>
        <topology evidence="1">Multi-pass membrane protein</topology>
    </subcellularLocation>
</comment>
<feature type="transmembrane region" description="Helical" evidence="6">
    <location>
        <begin position="383"/>
        <end position="403"/>
    </location>
</feature>